<dbReference type="InterPro" id="IPR011013">
    <property type="entry name" value="Gal_mutarotase_sf_dom"/>
</dbReference>
<dbReference type="EMBL" id="JAUJEB010000010">
    <property type="protein sequence ID" value="MDN5216697.1"/>
    <property type="molecule type" value="Genomic_DNA"/>
</dbReference>
<evidence type="ECO:0000313" key="10">
    <source>
        <dbReference type="EMBL" id="MDN5216697.1"/>
    </source>
</evidence>
<feature type="signal peptide" evidence="9">
    <location>
        <begin position="1"/>
        <end position="22"/>
    </location>
</feature>
<reference evidence="10" key="1">
    <citation type="submission" date="2023-06" db="EMBL/GenBank/DDBJ databases">
        <title>Genomic of Agaribacillus aureum.</title>
        <authorList>
            <person name="Wang G."/>
        </authorList>
    </citation>
    <scope>NUCLEOTIDE SEQUENCE</scope>
    <source>
        <strain evidence="10">BMA12</strain>
    </source>
</reference>
<dbReference type="PIRSF" id="PIRSF005096">
    <property type="entry name" value="GALM"/>
    <property type="match status" value="1"/>
</dbReference>
<keyword evidence="9" id="KW-0732">Signal</keyword>
<comment type="cofactor">
    <cofactor evidence="1">
        <name>Ca(2+)</name>
        <dbReference type="ChEBI" id="CHEBI:29108"/>
    </cofactor>
</comment>
<keyword evidence="11" id="KW-1185">Reference proteome</keyword>
<dbReference type="InterPro" id="IPR014718">
    <property type="entry name" value="GH-type_carb-bd"/>
</dbReference>
<sequence length="383" mass="42511">MKRFKLNIFLPLILLIFAFCSAPNKQESTSAISAKETPFGEIDRQQVMLYTISNQQGMTVEITNYGGIITSLTVPDQTGKAGDVVLGYDNLQDYLEKSPYFGSVVGRYANRIAAGQFTLNEETYTLAKNNIGNHLHGGLVGFDKVIWDANLVKEEKAVKLVLTHESPDGHEGYPGNLQVEMIYTIDETNQIKIDYRATTDKSTIVNLTHHSYFNLTGDPKQTILGHELQIKSRYYLPVDSTLIPTGEFREVAGTAFDFNTFRPIGDSIAVEDTQIKYGGGYDHCWVFSKESGPLKNVASLFEPSSGRLMEILTTEPGMQFYSGNFLDGTLTGKGGVSYQYRSAVCMETQHFPDSPNKPDFPSVVLNPGEVYTSSTVYRFSVGK</sequence>
<evidence type="ECO:0000256" key="7">
    <source>
        <dbReference type="ARBA" id="ARBA00023277"/>
    </source>
</evidence>
<evidence type="ECO:0000256" key="2">
    <source>
        <dbReference type="ARBA" id="ARBA00005028"/>
    </source>
</evidence>
<dbReference type="NCBIfam" id="NF008277">
    <property type="entry name" value="PRK11055.1"/>
    <property type="match status" value="1"/>
</dbReference>
<evidence type="ECO:0000256" key="9">
    <source>
        <dbReference type="SAM" id="SignalP"/>
    </source>
</evidence>
<evidence type="ECO:0000256" key="1">
    <source>
        <dbReference type="ARBA" id="ARBA00001913"/>
    </source>
</evidence>
<comment type="subunit">
    <text evidence="4">Monomer.</text>
</comment>
<dbReference type="CDD" id="cd09019">
    <property type="entry name" value="galactose_mutarotase_like"/>
    <property type="match status" value="1"/>
</dbReference>
<keyword evidence="6 8" id="KW-0413">Isomerase</keyword>
<keyword evidence="5" id="KW-0106">Calcium</keyword>
<evidence type="ECO:0000256" key="4">
    <source>
        <dbReference type="ARBA" id="ARBA00011245"/>
    </source>
</evidence>
<evidence type="ECO:0000256" key="6">
    <source>
        <dbReference type="ARBA" id="ARBA00023235"/>
    </source>
</evidence>
<evidence type="ECO:0000256" key="3">
    <source>
        <dbReference type="ARBA" id="ARBA00006206"/>
    </source>
</evidence>
<comment type="similarity">
    <text evidence="3 8">Belongs to the aldose epimerase family.</text>
</comment>
<dbReference type="InterPro" id="IPR008183">
    <property type="entry name" value="Aldose_1/G6P_1-epimerase"/>
</dbReference>
<name>A0ABT8LG02_9BACT</name>
<keyword evidence="7 8" id="KW-0119">Carbohydrate metabolism</keyword>
<dbReference type="Pfam" id="PF01263">
    <property type="entry name" value="Aldose_epim"/>
    <property type="match status" value="1"/>
</dbReference>
<gene>
    <name evidence="10" type="ORF">QQ020_31800</name>
</gene>
<evidence type="ECO:0000256" key="8">
    <source>
        <dbReference type="PIRNR" id="PIRNR005096"/>
    </source>
</evidence>
<protein>
    <recommendedName>
        <fullName evidence="8">Aldose 1-epimerase</fullName>
        <ecNumber evidence="8">5.1.3.3</ecNumber>
    </recommendedName>
</protein>
<dbReference type="SUPFAM" id="SSF74650">
    <property type="entry name" value="Galactose mutarotase-like"/>
    <property type="match status" value="1"/>
</dbReference>
<dbReference type="Gene3D" id="2.70.98.10">
    <property type="match status" value="1"/>
</dbReference>
<dbReference type="PANTHER" id="PTHR10091:SF0">
    <property type="entry name" value="GALACTOSE MUTAROTASE"/>
    <property type="match status" value="1"/>
</dbReference>
<feature type="chain" id="PRO_5046155975" description="Aldose 1-epimerase" evidence="9">
    <location>
        <begin position="23"/>
        <end position="383"/>
    </location>
</feature>
<dbReference type="InterPro" id="IPR015443">
    <property type="entry name" value="Aldose_1-epimerase"/>
</dbReference>
<organism evidence="10 11">
    <name type="scientific">Agaribacillus aureus</name>
    <dbReference type="NCBI Taxonomy" id="3051825"/>
    <lineage>
        <taxon>Bacteria</taxon>
        <taxon>Pseudomonadati</taxon>
        <taxon>Bacteroidota</taxon>
        <taxon>Cytophagia</taxon>
        <taxon>Cytophagales</taxon>
        <taxon>Splendidivirgaceae</taxon>
        <taxon>Agaribacillus</taxon>
    </lineage>
</organism>
<evidence type="ECO:0000313" key="11">
    <source>
        <dbReference type="Proteomes" id="UP001172083"/>
    </source>
</evidence>
<proteinExistence type="inferred from homology"/>
<comment type="catalytic activity">
    <reaction evidence="8">
        <text>alpha-D-glucose = beta-D-glucose</text>
        <dbReference type="Rhea" id="RHEA:10264"/>
        <dbReference type="ChEBI" id="CHEBI:15903"/>
        <dbReference type="ChEBI" id="CHEBI:17925"/>
        <dbReference type="EC" id="5.1.3.3"/>
    </reaction>
</comment>
<dbReference type="RefSeq" id="WP_346762035.1">
    <property type="nucleotide sequence ID" value="NZ_JAUJEB010000010.1"/>
</dbReference>
<dbReference type="InterPro" id="IPR047215">
    <property type="entry name" value="Galactose_mutarotase-like"/>
</dbReference>
<dbReference type="PANTHER" id="PTHR10091">
    <property type="entry name" value="ALDOSE-1-EPIMERASE"/>
    <property type="match status" value="1"/>
</dbReference>
<comment type="caution">
    <text evidence="10">The sequence shown here is derived from an EMBL/GenBank/DDBJ whole genome shotgun (WGS) entry which is preliminary data.</text>
</comment>
<dbReference type="EC" id="5.1.3.3" evidence="8"/>
<dbReference type="Proteomes" id="UP001172083">
    <property type="component" value="Unassembled WGS sequence"/>
</dbReference>
<comment type="pathway">
    <text evidence="2 8">Carbohydrate metabolism; hexose metabolism.</text>
</comment>
<dbReference type="GO" id="GO:0016853">
    <property type="term" value="F:isomerase activity"/>
    <property type="evidence" value="ECO:0007669"/>
    <property type="project" value="UniProtKB-KW"/>
</dbReference>
<evidence type="ECO:0000256" key="5">
    <source>
        <dbReference type="ARBA" id="ARBA00022837"/>
    </source>
</evidence>
<accession>A0ABT8LG02</accession>